<keyword evidence="4 5" id="KW-0472">Membrane</keyword>
<keyword evidence="7" id="KW-1185">Reference proteome</keyword>
<dbReference type="GO" id="GO:0016020">
    <property type="term" value="C:membrane"/>
    <property type="evidence" value="ECO:0007669"/>
    <property type="project" value="UniProtKB-SubCell"/>
</dbReference>
<keyword evidence="2 5" id="KW-0812">Transmembrane</keyword>
<feature type="transmembrane region" description="Helical" evidence="5">
    <location>
        <begin position="183"/>
        <end position="204"/>
    </location>
</feature>
<sequence length="587" mass="66414">MAKFQVGWYRFIPFLGYHHVLMILIAIAIIMLSLLLAGCSSSSPLIPDIFLLTIYYENYEARPDTAQVDYNVHTAISNIAGDARLATRVGYFGICISPDGGSWLCSNNATSLANEVSVDQDPLNLIWLASEFKDMVVFPYLIIIAIIFAFICFLLLATFPGWHEEEDSEGSDREVKPFPSRPVSQISLAIIFIASIFVLVSVLWQHTASVAASIIAQDFGNGAVRSAVGTSAMVLGWFSFALLIIVTIGLLVMILSIRLWWSDYSRRSNGYFGCETTGDDEGNIATVTTWSRYLVKQLAGKEKIDHSWYKVNVVVRWSATPTQTVVLIFDAPKELERRLPRPLLEPVTKELLRDPFLIHLCLAEEVVRVQNDAVWSLRTYVRDLEKQRTKENPSPDYQRLHDLARHAIHICETLDLGAVSMESTLAHHAVLADEAPAAAADHRARFTHRHVHQRLEFFKHMFESLRCRSSSNKERLDNEMQLAFHTVAQHDSRTGVEIARAAQSDSAAMKTISFLTLAFLPATFISAVFSMSFFNVDDDTGEWSVSNRIWIYWAFAVPVTLLTTGLWYRWQRRLYQPMIKVSHDKTK</sequence>
<gene>
    <name evidence="6" type="ORF">BN1708_001778</name>
</gene>
<comment type="subcellular location">
    <subcellularLocation>
        <location evidence="1">Membrane</location>
        <topology evidence="1">Multi-pass membrane protein</topology>
    </subcellularLocation>
</comment>
<protein>
    <submittedName>
        <fullName evidence="6">Uncharacterized protein</fullName>
    </submittedName>
</protein>
<feature type="transmembrane region" description="Helical" evidence="5">
    <location>
        <begin position="549"/>
        <end position="570"/>
    </location>
</feature>
<dbReference type="GO" id="GO:0000747">
    <property type="term" value="P:conjugation with cellular fusion"/>
    <property type="evidence" value="ECO:0007669"/>
    <property type="project" value="TreeGrafter"/>
</dbReference>
<proteinExistence type="predicted"/>
<accession>A0A0G4N4N5</accession>
<evidence type="ECO:0000256" key="5">
    <source>
        <dbReference type="SAM" id="Phobius"/>
    </source>
</evidence>
<dbReference type="InterPro" id="IPR033481">
    <property type="entry name" value="Dni1/Fig1"/>
</dbReference>
<evidence type="ECO:0000313" key="7">
    <source>
        <dbReference type="Proteomes" id="UP000044602"/>
    </source>
</evidence>
<dbReference type="EMBL" id="CVQH01026971">
    <property type="protein sequence ID" value="CRK41422.1"/>
    <property type="molecule type" value="Genomic_DNA"/>
</dbReference>
<evidence type="ECO:0000313" key="6">
    <source>
        <dbReference type="EMBL" id="CRK41422.1"/>
    </source>
</evidence>
<evidence type="ECO:0000256" key="1">
    <source>
        <dbReference type="ARBA" id="ARBA00004141"/>
    </source>
</evidence>
<evidence type="ECO:0000256" key="2">
    <source>
        <dbReference type="ARBA" id="ARBA00022692"/>
    </source>
</evidence>
<name>A0A0G4N4N5_VERLO</name>
<dbReference type="AlphaFoldDB" id="A0A0G4N4N5"/>
<dbReference type="PANTHER" id="PTHR28092:SF1">
    <property type="entry name" value="FACTOR-INDUCED GENE 1 PROTEIN"/>
    <property type="match status" value="1"/>
</dbReference>
<organism evidence="6 7">
    <name type="scientific">Verticillium longisporum</name>
    <name type="common">Verticillium dahliae var. longisporum</name>
    <dbReference type="NCBI Taxonomy" id="100787"/>
    <lineage>
        <taxon>Eukaryota</taxon>
        <taxon>Fungi</taxon>
        <taxon>Dikarya</taxon>
        <taxon>Ascomycota</taxon>
        <taxon>Pezizomycotina</taxon>
        <taxon>Sordariomycetes</taxon>
        <taxon>Hypocreomycetidae</taxon>
        <taxon>Glomerellales</taxon>
        <taxon>Plectosphaerellaceae</taxon>
        <taxon>Verticillium</taxon>
    </lineage>
</organism>
<dbReference type="InterPro" id="IPR002523">
    <property type="entry name" value="MgTranspt_CorA/ZnTranspt_ZntB"/>
</dbReference>
<dbReference type="Pfam" id="PF01544">
    <property type="entry name" value="CorA"/>
    <property type="match status" value="1"/>
</dbReference>
<evidence type="ECO:0000256" key="4">
    <source>
        <dbReference type="ARBA" id="ARBA00023136"/>
    </source>
</evidence>
<feature type="transmembrane region" description="Helical" evidence="5">
    <location>
        <begin position="234"/>
        <end position="261"/>
    </location>
</feature>
<dbReference type="STRING" id="100787.A0A0G4N4N5"/>
<dbReference type="Gene3D" id="1.20.58.340">
    <property type="entry name" value="Magnesium transport protein CorA, transmembrane region"/>
    <property type="match status" value="1"/>
</dbReference>
<feature type="transmembrane region" description="Helical" evidence="5">
    <location>
        <begin position="137"/>
        <end position="162"/>
    </location>
</feature>
<dbReference type="InterPro" id="IPR045863">
    <property type="entry name" value="CorA_TM1_TM2"/>
</dbReference>
<dbReference type="PANTHER" id="PTHR28092">
    <property type="entry name" value="FACTOR-INDUCED GENE 1 PROTEIN"/>
    <property type="match status" value="1"/>
</dbReference>
<keyword evidence="3 5" id="KW-1133">Transmembrane helix</keyword>
<dbReference type="SUPFAM" id="SSF144083">
    <property type="entry name" value="Magnesium transport protein CorA, transmembrane region"/>
    <property type="match status" value="1"/>
</dbReference>
<reference evidence="7" key="1">
    <citation type="submission" date="2015-05" db="EMBL/GenBank/DDBJ databases">
        <authorList>
            <person name="Fogelqvist Johan"/>
        </authorList>
    </citation>
    <scope>NUCLEOTIDE SEQUENCE [LARGE SCALE GENOMIC DNA]</scope>
</reference>
<feature type="transmembrane region" description="Helical" evidence="5">
    <location>
        <begin position="512"/>
        <end position="534"/>
    </location>
</feature>
<feature type="transmembrane region" description="Helical" evidence="5">
    <location>
        <begin position="12"/>
        <end position="37"/>
    </location>
</feature>
<evidence type="ECO:0000256" key="3">
    <source>
        <dbReference type="ARBA" id="ARBA00022989"/>
    </source>
</evidence>
<dbReference type="Pfam" id="PF12351">
    <property type="entry name" value="Fig1"/>
    <property type="match status" value="1"/>
</dbReference>
<dbReference type="Proteomes" id="UP000044602">
    <property type="component" value="Unassembled WGS sequence"/>
</dbReference>
<dbReference type="GO" id="GO:0043332">
    <property type="term" value="C:mating projection tip"/>
    <property type="evidence" value="ECO:0007669"/>
    <property type="project" value="TreeGrafter"/>
</dbReference>